<dbReference type="CDD" id="cd07739">
    <property type="entry name" value="metallo-hydrolase-like_MBL-fold"/>
    <property type="match status" value="1"/>
</dbReference>
<accession>A0AAV2WPW3</accession>
<dbReference type="InterPro" id="IPR036866">
    <property type="entry name" value="RibonucZ/Hydroxyglut_hydro"/>
</dbReference>
<dbReference type="Pfam" id="PF00753">
    <property type="entry name" value="Lactamase_B"/>
    <property type="match status" value="1"/>
</dbReference>
<feature type="domain" description="Metallo-beta-lactamase" evidence="1">
    <location>
        <begin position="39"/>
        <end position="224"/>
    </location>
</feature>
<dbReference type="EMBL" id="LK021340">
    <property type="protein sequence ID" value="CDQ46355.1"/>
    <property type="molecule type" value="Genomic_DNA"/>
</dbReference>
<gene>
    <name evidence="2" type="ORF">BN1047_04262</name>
</gene>
<protein>
    <submittedName>
        <fullName evidence="2">Arsenate reductase, glutaredoxin family</fullName>
    </submittedName>
</protein>
<dbReference type="Proteomes" id="UP000028864">
    <property type="component" value="Unassembled WGS sequence"/>
</dbReference>
<dbReference type="SMART" id="SM00849">
    <property type="entry name" value="Lactamase_B"/>
    <property type="match status" value="1"/>
</dbReference>
<dbReference type="AlphaFoldDB" id="A0AAV2WPW3"/>
<organism evidence="2 3">
    <name type="scientific">Mycolicibacterium neoaurum</name>
    <name type="common">Mycobacterium neoaurum</name>
    <dbReference type="NCBI Taxonomy" id="1795"/>
    <lineage>
        <taxon>Bacteria</taxon>
        <taxon>Bacillati</taxon>
        <taxon>Actinomycetota</taxon>
        <taxon>Actinomycetes</taxon>
        <taxon>Mycobacteriales</taxon>
        <taxon>Mycobacteriaceae</taxon>
        <taxon>Mycolicibacterium</taxon>
    </lineage>
</organism>
<dbReference type="InterPro" id="IPR050855">
    <property type="entry name" value="NDM-1-like"/>
</dbReference>
<sequence length="293" mass="32336">MHPTRAVDHSVHGQENSPINATVFTGRWPELRIGGTFSPTTATLLTGPTEAVLVDAVFLREDVEALGNLIADTGKKLTTIYVTHGHADHYFGIGELLKQFPEARAVALPNVITWIQENVDMQTSQWDLLFGDKTVKCDVIPEPLESLELKIDDVVANVIEVEQADINPTSIVHIPETGVVVAGDAVYNEIHPMLGLSSPEEWRKWIATIDLVESLDPTMIVAGHKRPDSDDRAVRTMLDTTRAYIEDFAAAYEQSASAEELIAIMERKYPGHGNRWTLEFSATQALSQRAGEN</sequence>
<evidence type="ECO:0000313" key="2">
    <source>
        <dbReference type="EMBL" id="CDQ46355.1"/>
    </source>
</evidence>
<evidence type="ECO:0000313" key="3">
    <source>
        <dbReference type="Proteomes" id="UP000028864"/>
    </source>
</evidence>
<reference evidence="2" key="1">
    <citation type="submission" date="2014-05" db="EMBL/GenBank/DDBJ databases">
        <authorList>
            <person name="Urmite Genomes"/>
        </authorList>
    </citation>
    <scope>NUCLEOTIDE SEQUENCE</scope>
    <source>
        <strain evidence="2">DSM 44074</strain>
    </source>
</reference>
<reference evidence="2" key="2">
    <citation type="submission" date="2015-09" db="EMBL/GenBank/DDBJ databases">
        <title>Draft genome sequence of Mycobacterium neoaurum DSM 44074.</title>
        <authorList>
            <person name="Croce O."/>
            <person name="Robert C."/>
            <person name="Raoult D."/>
            <person name="Drancourt M."/>
        </authorList>
    </citation>
    <scope>NUCLEOTIDE SEQUENCE</scope>
    <source>
        <strain evidence="2">DSM 44074</strain>
    </source>
</reference>
<dbReference type="Gene3D" id="3.60.15.10">
    <property type="entry name" value="Ribonuclease Z/Hydroxyacylglutathione hydrolase-like"/>
    <property type="match status" value="1"/>
</dbReference>
<proteinExistence type="predicted"/>
<dbReference type="PANTHER" id="PTHR42951">
    <property type="entry name" value="METALLO-BETA-LACTAMASE DOMAIN-CONTAINING"/>
    <property type="match status" value="1"/>
</dbReference>
<dbReference type="InterPro" id="IPR001279">
    <property type="entry name" value="Metallo-B-lactamas"/>
</dbReference>
<name>A0AAV2WPW3_MYCNE</name>
<evidence type="ECO:0000259" key="1">
    <source>
        <dbReference type="SMART" id="SM00849"/>
    </source>
</evidence>
<dbReference type="SUPFAM" id="SSF56281">
    <property type="entry name" value="Metallo-hydrolase/oxidoreductase"/>
    <property type="match status" value="1"/>
</dbReference>
<dbReference type="RefSeq" id="WP_042509973.1">
    <property type="nucleotide sequence ID" value="NZ_FMZG01000002.1"/>
</dbReference>
<dbReference type="PANTHER" id="PTHR42951:SF14">
    <property type="entry name" value="METALLO-BETA-LACTAMASE SUPERFAMILY PROTEIN"/>
    <property type="match status" value="1"/>
</dbReference>